<dbReference type="PROSITE" id="PS50893">
    <property type="entry name" value="ABC_TRANSPORTER_2"/>
    <property type="match status" value="1"/>
</dbReference>
<keyword evidence="6 9" id="KW-0067">ATP-binding</keyword>
<evidence type="ECO:0000259" key="8">
    <source>
        <dbReference type="PROSITE" id="PS50893"/>
    </source>
</evidence>
<dbReference type="SMART" id="SM00382">
    <property type="entry name" value="AAA"/>
    <property type="match status" value="1"/>
</dbReference>
<evidence type="ECO:0000256" key="4">
    <source>
        <dbReference type="ARBA" id="ARBA00022475"/>
    </source>
</evidence>
<dbReference type="InterPro" id="IPR050388">
    <property type="entry name" value="ABC_Ni/Peptide_Import"/>
</dbReference>
<dbReference type="NCBIfam" id="TIGR01727">
    <property type="entry name" value="oligo_HPY"/>
    <property type="match status" value="1"/>
</dbReference>
<reference evidence="10" key="1">
    <citation type="journal article" date="2019" name="Int. J. Syst. Evol. Microbiol.">
        <title>The Global Catalogue of Microorganisms (GCM) 10K type strain sequencing project: providing services to taxonomists for standard genome sequencing and annotation.</title>
        <authorList>
            <consortium name="The Broad Institute Genomics Platform"/>
            <consortium name="The Broad Institute Genome Sequencing Center for Infectious Disease"/>
            <person name="Wu L."/>
            <person name="Ma J."/>
        </authorList>
    </citation>
    <scope>NUCLEOTIDE SEQUENCE [LARGE SCALE GENOMIC DNA]</scope>
    <source>
        <strain evidence="10">KCTC 52366</strain>
    </source>
</reference>
<proteinExistence type="inferred from homology"/>
<evidence type="ECO:0000313" key="10">
    <source>
        <dbReference type="Proteomes" id="UP001595632"/>
    </source>
</evidence>
<evidence type="ECO:0000256" key="5">
    <source>
        <dbReference type="ARBA" id="ARBA00022741"/>
    </source>
</evidence>
<keyword evidence="10" id="KW-1185">Reference proteome</keyword>
<evidence type="ECO:0000256" key="3">
    <source>
        <dbReference type="ARBA" id="ARBA00022448"/>
    </source>
</evidence>
<gene>
    <name evidence="9" type="ORF">ACFOGP_00025</name>
</gene>
<keyword evidence="5" id="KW-0547">Nucleotide-binding</keyword>
<dbReference type="Proteomes" id="UP001595632">
    <property type="component" value="Unassembled WGS sequence"/>
</dbReference>
<keyword evidence="7" id="KW-0472">Membrane</keyword>
<protein>
    <submittedName>
        <fullName evidence="9">ABC transporter ATP-binding protein</fullName>
    </submittedName>
</protein>
<dbReference type="Pfam" id="PF08352">
    <property type="entry name" value="oligo_HPY"/>
    <property type="match status" value="1"/>
</dbReference>
<dbReference type="PROSITE" id="PS00211">
    <property type="entry name" value="ABC_TRANSPORTER_1"/>
    <property type="match status" value="1"/>
</dbReference>
<evidence type="ECO:0000313" key="9">
    <source>
        <dbReference type="EMBL" id="MFC3141075.1"/>
    </source>
</evidence>
<keyword evidence="3" id="KW-0813">Transport</keyword>
<organism evidence="9 10">
    <name type="scientific">Psychromarinibacter halotolerans</name>
    <dbReference type="NCBI Taxonomy" id="1775175"/>
    <lineage>
        <taxon>Bacteria</taxon>
        <taxon>Pseudomonadati</taxon>
        <taxon>Pseudomonadota</taxon>
        <taxon>Alphaproteobacteria</taxon>
        <taxon>Rhodobacterales</taxon>
        <taxon>Paracoccaceae</taxon>
        <taxon>Psychromarinibacter</taxon>
    </lineage>
</organism>
<dbReference type="Gene3D" id="3.40.50.300">
    <property type="entry name" value="P-loop containing nucleotide triphosphate hydrolases"/>
    <property type="match status" value="1"/>
</dbReference>
<dbReference type="RefSeq" id="WP_379559792.1">
    <property type="nucleotide sequence ID" value="NZ_JBHRTB010000001.1"/>
</dbReference>
<accession>A0ABV7GI95</accession>
<name>A0ABV7GI95_9RHOB</name>
<keyword evidence="4" id="KW-1003">Cell membrane</keyword>
<dbReference type="InterPro" id="IPR027417">
    <property type="entry name" value="P-loop_NTPase"/>
</dbReference>
<comment type="subcellular location">
    <subcellularLocation>
        <location evidence="1">Cell inner membrane</location>
        <topology evidence="1">Peripheral membrane protein</topology>
    </subcellularLocation>
</comment>
<dbReference type="Pfam" id="PF00005">
    <property type="entry name" value="ABC_tran"/>
    <property type="match status" value="1"/>
</dbReference>
<dbReference type="GO" id="GO:0005524">
    <property type="term" value="F:ATP binding"/>
    <property type="evidence" value="ECO:0007669"/>
    <property type="project" value="UniProtKB-KW"/>
</dbReference>
<comment type="caution">
    <text evidence="9">The sequence shown here is derived from an EMBL/GenBank/DDBJ whole genome shotgun (WGS) entry which is preliminary data.</text>
</comment>
<dbReference type="InterPro" id="IPR013563">
    <property type="entry name" value="Oligopep_ABC_C"/>
</dbReference>
<evidence type="ECO:0000256" key="6">
    <source>
        <dbReference type="ARBA" id="ARBA00022840"/>
    </source>
</evidence>
<dbReference type="InterPro" id="IPR003439">
    <property type="entry name" value="ABC_transporter-like_ATP-bd"/>
</dbReference>
<evidence type="ECO:0000256" key="1">
    <source>
        <dbReference type="ARBA" id="ARBA00004417"/>
    </source>
</evidence>
<dbReference type="SUPFAM" id="SSF52540">
    <property type="entry name" value="P-loop containing nucleoside triphosphate hydrolases"/>
    <property type="match status" value="1"/>
</dbReference>
<feature type="domain" description="ABC transporter" evidence="8">
    <location>
        <begin position="15"/>
        <end position="263"/>
    </location>
</feature>
<dbReference type="InterPro" id="IPR017871">
    <property type="entry name" value="ABC_transporter-like_CS"/>
</dbReference>
<dbReference type="PANTHER" id="PTHR43297">
    <property type="entry name" value="OLIGOPEPTIDE TRANSPORT ATP-BINDING PROTEIN APPD"/>
    <property type="match status" value="1"/>
</dbReference>
<sequence length="331" mass="35505">MAPESTPAAPPVLSVRDLSVELRRDGKATPIVQDISYDLHAGEILGMVGESGAGKSMSGNAVTGLLRPPLHVSSGSVTLDGARIDTLPQSRMTDLRGRRIAMIFQDPLTSLNPVFTIGDQLVETITRHTALRGRAAHDRARELLEQVGIPGAKDRLGSYPHEFSGGMRQRVVIALALAGDPDVLYADEPTTALDVSIQAQIIALFRRLCRDRGLAAVLVTHDMGVIAQATDRVAVMYAGRIVETGPTRDVLKAPRHPYTSALMESIPEIGRRQRRLPQLSGAMPRPGALPPGCSFSDRCPRATDICRQTVPEMTGADTHPAACLHPLDGDS</sequence>
<comment type="similarity">
    <text evidence="2">Belongs to the ABC transporter superfamily.</text>
</comment>
<evidence type="ECO:0000256" key="7">
    <source>
        <dbReference type="ARBA" id="ARBA00023136"/>
    </source>
</evidence>
<dbReference type="InterPro" id="IPR003593">
    <property type="entry name" value="AAA+_ATPase"/>
</dbReference>
<evidence type="ECO:0000256" key="2">
    <source>
        <dbReference type="ARBA" id="ARBA00005417"/>
    </source>
</evidence>
<dbReference type="PANTHER" id="PTHR43297:SF2">
    <property type="entry name" value="DIPEPTIDE TRANSPORT ATP-BINDING PROTEIN DPPD"/>
    <property type="match status" value="1"/>
</dbReference>
<dbReference type="CDD" id="cd03257">
    <property type="entry name" value="ABC_NikE_OppD_transporters"/>
    <property type="match status" value="1"/>
</dbReference>
<dbReference type="EMBL" id="JBHRTB010000001">
    <property type="protein sequence ID" value="MFC3141075.1"/>
    <property type="molecule type" value="Genomic_DNA"/>
</dbReference>